<proteinExistence type="predicted"/>
<dbReference type="EMBL" id="PXYY01000026">
    <property type="protein sequence ID" value="PSJ80539.1"/>
    <property type="molecule type" value="Genomic_DNA"/>
</dbReference>
<accession>A0A2P7U0P5</accession>
<dbReference type="InterPro" id="IPR012312">
    <property type="entry name" value="Hemerythrin-like"/>
</dbReference>
<dbReference type="RefSeq" id="WP_106741277.1">
    <property type="nucleotide sequence ID" value="NZ_PXYY01000026.1"/>
</dbReference>
<feature type="domain" description="Hemerythrin-like" evidence="1">
    <location>
        <begin position="14"/>
        <end position="141"/>
    </location>
</feature>
<reference evidence="2 3" key="1">
    <citation type="submission" date="2018-03" db="EMBL/GenBank/DDBJ databases">
        <title>Neisseria weixii sp. nov., isolated from the intestinal contents of Tibetan Plateau pika (Ochotona curzoniae) in Yushu, Qinghai Province, China.</title>
        <authorList>
            <person name="Gui Z."/>
        </authorList>
    </citation>
    <scope>NUCLEOTIDE SEQUENCE [LARGE SCALE GENOMIC DNA]</scope>
    <source>
        <strain evidence="2 3">ATCC 51483</strain>
    </source>
</reference>
<gene>
    <name evidence="2" type="ORF">C7N83_05770</name>
</gene>
<sequence>MNPFNTRSVTFAEPIDMLYACHDKVRRFCSQVTMLPDYIAEHGRNDVVLQAVRQISQYFNVAASLHHEDEEENFFPLLLRYAPQAQASIDELLRQHESLHAGWSAVAAEFARLEADADYQLNTEVLQRFAAGYDVHLGIEEPLFEMGKTFIPKEKLAEIGGIMAARRRK</sequence>
<organism evidence="2 3">
    <name type="scientific">Neisseria iguanae</name>
    <dbReference type="NCBI Taxonomy" id="90242"/>
    <lineage>
        <taxon>Bacteria</taxon>
        <taxon>Pseudomonadati</taxon>
        <taxon>Pseudomonadota</taxon>
        <taxon>Betaproteobacteria</taxon>
        <taxon>Neisseriales</taxon>
        <taxon>Neisseriaceae</taxon>
        <taxon>Neisseria</taxon>
    </lineage>
</organism>
<dbReference type="OrthoDB" id="9780392at2"/>
<dbReference type="Proteomes" id="UP000241868">
    <property type="component" value="Unassembled WGS sequence"/>
</dbReference>
<dbReference type="Gene3D" id="1.20.120.520">
    <property type="entry name" value="nmb1532 protein domain like"/>
    <property type="match status" value="1"/>
</dbReference>
<name>A0A2P7U0P5_9NEIS</name>
<dbReference type="CDD" id="cd12108">
    <property type="entry name" value="Hr-like"/>
    <property type="match status" value="1"/>
</dbReference>
<dbReference type="Pfam" id="PF01814">
    <property type="entry name" value="Hemerythrin"/>
    <property type="match status" value="1"/>
</dbReference>
<keyword evidence="3" id="KW-1185">Reference proteome</keyword>
<evidence type="ECO:0000313" key="3">
    <source>
        <dbReference type="Proteomes" id="UP000241868"/>
    </source>
</evidence>
<protein>
    <submittedName>
        <fullName evidence="2">Cation-binding protein</fullName>
    </submittedName>
</protein>
<dbReference type="AlphaFoldDB" id="A0A2P7U0P5"/>
<evidence type="ECO:0000313" key="2">
    <source>
        <dbReference type="EMBL" id="PSJ80539.1"/>
    </source>
</evidence>
<comment type="caution">
    <text evidence="2">The sequence shown here is derived from an EMBL/GenBank/DDBJ whole genome shotgun (WGS) entry which is preliminary data.</text>
</comment>
<evidence type="ECO:0000259" key="1">
    <source>
        <dbReference type="Pfam" id="PF01814"/>
    </source>
</evidence>